<keyword evidence="10" id="KW-1185">Reference proteome</keyword>
<dbReference type="UniPathway" id="UPA00060">
    <property type="reaction ID" value="UER00597"/>
</dbReference>
<dbReference type="PANTHER" id="PTHR13622:SF8">
    <property type="entry name" value="THIAMIN PYROPHOSPHOKINASE 1"/>
    <property type="match status" value="1"/>
</dbReference>
<organism evidence="9 10">
    <name type="scientific">Calocera viscosa (strain TUFC12733)</name>
    <dbReference type="NCBI Taxonomy" id="1330018"/>
    <lineage>
        <taxon>Eukaryota</taxon>
        <taxon>Fungi</taxon>
        <taxon>Dikarya</taxon>
        <taxon>Basidiomycota</taxon>
        <taxon>Agaricomycotina</taxon>
        <taxon>Dacrymycetes</taxon>
        <taxon>Dacrymycetales</taxon>
        <taxon>Dacrymycetaceae</taxon>
        <taxon>Calocera</taxon>
    </lineage>
</organism>
<dbReference type="FunFam" id="2.60.120.320:FF:000001">
    <property type="entry name" value="Thiamine pyrophosphokinase"/>
    <property type="match status" value="1"/>
</dbReference>
<dbReference type="CDD" id="cd07995">
    <property type="entry name" value="TPK"/>
    <property type="match status" value="1"/>
</dbReference>
<evidence type="ECO:0000259" key="8">
    <source>
        <dbReference type="SMART" id="SM00983"/>
    </source>
</evidence>
<dbReference type="InterPro" id="IPR036759">
    <property type="entry name" value="TPK_catalytic_sf"/>
</dbReference>
<dbReference type="PIRSF" id="PIRSF031057">
    <property type="entry name" value="Thiamin_pyrophosphokinase"/>
    <property type="match status" value="1"/>
</dbReference>
<dbReference type="GO" id="GO:0006772">
    <property type="term" value="P:thiamine metabolic process"/>
    <property type="evidence" value="ECO:0007669"/>
    <property type="project" value="InterPro"/>
</dbReference>
<dbReference type="InterPro" id="IPR007373">
    <property type="entry name" value="Thiamin_PyroPKinase_B1-bd"/>
</dbReference>
<dbReference type="InterPro" id="IPR036371">
    <property type="entry name" value="TPK_B1-bd_sf"/>
</dbReference>
<sequence>MSTTTTDWSVDHIISPSAPSSSTPPCALIIVNTPLPSFLAKRIWPTCEWRACADGGANRLFDALTEEERSARIPDLIKGDLDSIRHDVQSFYTSKGVIIAKDPDLYATDLMKCIRALKEHEQAVGHKNAHCLPLLTAFQYNLVILGGLSGRLDQTIHTLSQIHKLRHERPRTFVVTEDNVAWVLDTGEHRIKVDRSLLGPTCGLLPVGVASAILTTKGLKWNLDGTESGFDGQISTSNWLDADEIWIKTTAPIWWSVELKK</sequence>
<name>A0A167N4G8_CALVF</name>
<evidence type="ECO:0000313" key="10">
    <source>
        <dbReference type="Proteomes" id="UP000076738"/>
    </source>
</evidence>
<dbReference type="SUPFAM" id="SSF63862">
    <property type="entry name" value="Thiamin pyrophosphokinase, substrate-binding domain"/>
    <property type="match status" value="1"/>
</dbReference>
<comment type="pathway">
    <text evidence="1 7">Cofactor biosynthesis; thiamine diphosphate biosynthesis; thiamine diphosphate from thiamine: step 1/1.</text>
</comment>
<reference evidence="9 10" key="1">
    <citation type="journal article" date="2016" name="Mol. Biol. Evol.">
        <title>Comparative Genomics of Early-Diverging Mushroom-Forming Fungi Provides Insights into the Origins of Lignocellulose Decay Capabilities.</title>
        <authorList>
            <person name="Nagy L.G."/>
            <person name="Riley R."/>
            <person name="Tritt A."/>
            <person name="Adam C."/>
            <person name="Daum C."/>
            <person name="Floudas D."/>
            <person name="Sun H."/>
            <person name="Yadav J.S."/>
            <person name="Pangilinan J."/>
            <person name="Larsson K.H."/>
            <person name="Matsuura K."/>
            <person name="Barry K."/>
            <person name="Labutti K."/>
            <person name="Kuo R."/>
            <person name="Ohm R.A."/>
            <person name="Bhattacharya S.S."/>
            <person name="Shirouzu T."/>
            <person name="Yoshinaga Y."/>
            <person name="Martin F.M."/>
            <person name="Grigoriev I.V."/>
            <person name="Hibbett D.S."/>
        </authorList>
    </citation>
    <scope>NUCLEOTIDE SEQUENCE [LARGE SCALE GENOMIC DNA]</scope>
    <source>
        <strain evidence="9 10">TUFC12733</strain>
    </source>
</reference>
<evidence type="ECO:0000256" key="6">
    <source>
        <dbReference type="ARBA" id="ARBA00022840"/>
    </source>
</evidence>
<dbReference type="OrthoDB" id="25149at2759"/>
<dbReference type="PANTHER" id="PTHR13622">
    <property type="entry name" value="THIAMIN PYROPHOSPHOKINASE"/>
    <property type="match status" value="1"/>
</dbReference>
<dbReference type="Gene3D" id="2.60.120.320">
    <property type="entry name" value="Thiamin pyrophosphokinase, thiamin-binding domain"/>
    <property type="match status" value="1"/>
</dbReference>
<accession>A0A167N4G8</accession>
<protein>
    <recommendedName>
        <fullName evidence="7">Thiamine pyrophosphokinase</fullName>
        <ecNumber evidence="7">2.7.6.2</ecNumber>
    </recommendedName>
</protein>
<dbReference type="GO" id="GO:0004788">
    <property type="term" value="F:thiamine diphosphokinase activity"/>
    <property type="evidence" value="ECO:0007669"/>
    <property type="project" value="UniProtKB-UniRule"/>
</dbReference>
<dbReference type="STRING" id="1330018.A0A167N4G8"/>
<proteinExistence type="inferred from homology"/>
<dbReference type="GO" id="GO:0009229">
    <property type="term" value="P:thiamine diphosphate biosynthetic process"/>
    <property type="evidence" value="ECO:0007669"/>
    <property type="project" value="UniProtKB-UniRule"/>
</dbReference>
<feature type="domain" description="Thiamin pyrophosphokinase thiamin-binding" evidence="8">
    <location>
        <begin position="187"/>
        <end position="253"/>
    </location>
</feature>
<dbReference type="AlphaFoldDB" id="A0A167N4G8"/>
<keyword evidence="5 7" id="KW-0418">Kinase</keyword>
<dbReference type="EC" id="2.7.6.2" evidence="7"/>
<dbReference type="Pfam" id="PF04265">
    <property type="entry name" value="TPK_B1_binding"/>
    <property type="match status" value="1"/>
</dbReference>
<comment type="similarity">
    <text evidence="2 7">Belongs to the thiamine pyrophosphokinase family.</text>
</comment>
<dbReference type="GO" id="GO:0016301">
    <property type="term" value="F:kinase activity"/>
    <property type="evidence" value="ECO:0007669"/>
    <property type="project" value="UniProtKB-UniRule"/>
</dbReference>
<dbReference type="InterPro" id="IPR016966">
    <property type="entry name" value="Thiamin_pyrophosphokinase_euk"/>
</dbReference>
<dbReference type="Gene3D" id="3.40.50.10240">
    <property type="entry name" value="Thiamin pyrophosphokinase, catalytic domain"/>
    <property type="match status" value="1"/>
</dbReference>
<evidence type="ECO:0000256" key="7">
    <source>
        <dbReference type="PIRNR" id="PIRNR031057"/>
    </source>
</evidence>
<dbReference type="Proteomes" id="UP000076738">
    <property type="component" value="Unassembled WGS sequence"/>
</dbReference>
<keyword evidence="6 7" id="KW-0067">ATP-binding</keyword>
<dbReference type="InterPro" id="IPR007371">
    <property type="entry name" value="TPK_catalytic"/>
</dbReference>
<dbReference type="SMART" id="SM00983">
    <property type="entry name" value="TPK_B1_binding"/>
    <property type="match status" value="1"/>
</dbReference>
<evidence type="ECO:0000256" key="5">
    <source>
        <dbReference type="ARBA" id="ARBA00022777"/>
    </source>
</evidence>
<dbReference type="GO" id="GO:0005524">
    <property type="term" value="F:ATP binding"/>
    <property type="evidence" value="ECO:0007669"/>
    <property type="project" value="UniProtKB-UniRule"/>
</dbReference>
<dbReference type="SUPFAM" id="SSF63999">
    <property type="entry name" value="Thiamin pyrophosphokinase, catalytic domain"/>
    <property type="match status" value="1"/>
</dbReference>
<gene>
    <name evidence="9" type="ORF">CALVIDRAFT_480251</name>
</gene>
<keyword evidence="3 7" id="KW-0808">Transferase</keyword>
<comment type="catalytic activity">
    <reaction evidence="7">
        <text>thiamine + ATP = thiamine diphosphate + AMP + H(+)</text>
        <dbReference type="Rhea" id="RHEA:11576"/>
        <dbReference type="ChEBI" id="CHEBI:15378"/>
        <dbReference type="ChEBI" id="CHEBI:18385"/>
        <dbReference type="ChEBI" id="CHEBI:30616"/>
        <dbReference type="ChEBI" id="CHEBI:58937"/>
        <dbReference type="ChEBI" id="CHEBI:456215"/>
    </reaction>
</comment>
<keyword evidence="4 7" id="KW-0547">Nucleotide-binding</keyword>
<evidence type="ECO:0000256" key="3">
    <source>
        <dbReference type="ARBA" id="ARBA00022679"/>
    </source>
</evidence>
<dbReference type="GO" id="GO:0030975">
    <property type="term" value="F:thiamine binding"/>
    <property type="evidence" value="ECO:0007669"/>
    <property type="project" value="UniProtKB-UniRule"/>
</dbReference>
<dbReference type="InterPro" id="IPR006282">
    <property type="entry name" value="Thi_PPkinase"/>
</dbReference>
<dbReference type="EMBL" id="KV417280">
    <property type="protein sequence ID" value="KZO97339.1"/>
    <property type="molecule type" value="Genomic_DNA"/>
</dbReference>
<dbReference type="Pfam" id="PF04263">
    <property type="entry name" value="TPK_catalytic"/>
    <property type="match status" value="1"/>
</dbReference>
<evidence type="ECO:0000256" key="2">
    <source>
        <dbReference type="ARBA" id="ARBA00006785"/>
    </source>
</evidence>
<evidence type="ECO:0000256" key="4">
    <source>
        <dbReference type="ARBA" id="ARBA00022741"/>
    </source>
</evidence>
<dbReference type="NCBIfam" id="TIGR01378">
    <property type="entry name" value="thi_PPkinase"/>
    <property type="match status" value="1"/>
</dbReference>
<evidence type="ECO:0000256" key="1">
    <source>
        <dbReference type="ARBA" id="ARBA00005078"/>
    </source>
</evidence>
<evidence type="ECO:0000313" key="9">
    <source>
        <dbReference type="EMBL" id="KZO97339.1"/>
    </source>
</evidence>